<keyword evidence="7" id="KW-0472">Membrane</keyword>
<name>A0A1B6J2C0_9HEMI</name>
<dbReference type="SUPFAM" id="SSF49265">
    <property type="entry name" value="Fibronectin type III"/>
    <property type="match status" value="1"/>
</dbReference>
<keyword evidence="3" id="KW-0732">Signal</keyword>
<evidence type="ECO:0000256" key="1">
    <source>
        <dbReference type="ARBA" id="ARBA00004613"/>
    </source>
</evidence>
<keyword evidence="7" id="KW-0812">Transmembrane</keyword>
<feature type="domain" description="Fibronectin type-III" evidence="8">
    <location>
        <begin position="441"/>
        <end position="553"/>
    </location>
</feature>
<keyword evidence="2" id="KW-0964">Secreted</keyword>
<reference evidence="9" key="1">
    <citation type="submission" date="2015-11" db="EMBL/GenBank/DDBJ databases">
        <title>De novo transcriptome assembly of four potential Pierce s Disease insect vectors from Arizona vineyards.</title>
        <authorList>
            <person name="Tassone E.E."/>
        </authorList>
    </citation>
    <scope>NUCLEOTIDE SEQUENCE</scope>
</reference>
<organism evidence="9">
    <name type="scientific">Homalodisca liturata</name>
    <dbReference type="NCBI Taxonomy" id="320908"/>
    <lineage>
        <taxon>Eukaryota</taxon>
        <taxon>Metazoa</taxon>
        <taxon>Ecdysozoa</taxon>
        <taxon>Arthropoda</taxon>
        <taxon>Hexapoda</taxon>
        <taxon>Insecta</taxon>
        <taxon>Pterygota</taxon>
        <taxon>Neoptera</taxon>
        <taxon>Paraneoptera</taxon>
        <taxon>Hemiptera</taxon>
        <taxon>Auchenorrhyncha</taxon>
        <taxon>Membracoidea</taxon>
        <taxon>Cicadellidae</taxon>
        <taxon>Cicadellinae</taxon>
        <taxon>Proconiini</taxon>
        <taxon>Homalodisca</taxon>
    </lineage>
</organism>
<dbReference type="InterPro" id="IPR003961">
    <property type="entry name" value="FN3_dom"/>
</dbReference>
<evidence type="ECO:0000256" key="2">
    <source>
        <dbReference type="ARBA" id="ARBA00022525"/>
    </source>
</evidence>
<dbReference type="Pfam" id="PF19433">
    <property type="entry name" value="NDNF_C"/>
    <property type="match status" value="1"/>
</dbReference>
<evidence type="ECO:0000256" key="7">
    <source>
        <dbReference type="SAM" id="Phobius"/>
    </source>
</evidence>
<sequence>GAEWWGGASHGGRVPVCVYLPYNLLYTMLSALTLLVCYSVVISAESVQPGLMSALPPALRIKLPREVIFTTTNVLLSDVQVTTIVGTGNLSSYTYLHSAYGPLTLIVRPCSAAINITVYHVAQTTTGFLKDYIQGRPGSPLDVSRGLKLHIFSWPEAPAGLYLLDLVAEIHETEVTMYASNELPAALRIKSQPRARIQPRLHRDRVTLRWDQSVVDPQMMNYCVVVSSKRNYSSLCEAYSDPGMSKFENRQYKKGDNTKSQGKNKVLGPPLRKDDVFITCVGAGLSYTISNLEKGREYFFNIFAQNRHTNLSFLYGSKYLRYNPKLRPIGLKDNKPKTVNIRQLGGRVLFRYKVGVKMAHAYNSTLSWHVMPCGSAVTVELRLRRVVVVPRQVVEGHRYLQVPHPQPGNRYTLLVYVANPRDLRQILGVEVLATMRTSPLPQLPPEVTVHEYESLRTCDSVTVGWVPTRSQFVRYCVSASRVSFTESQGHFWPQPNQCNLDNRLRSQLDFTVKQCQDFTANDNTNVLVQTITKLRPGKEYLIQVTVKKIKGKALSYDLLRVRTKSKCKG</sequence>
<dbReference type="EMBL" id="GECU01014377">
    <property type="protein sequence ID" value="JAS93329.1"/>
    <property type="molecule type" value="Transcribed_RNA"/>
</dbReference>
<dbReference type="InterPro" id="IPR055271">
    <property type="entry name" value="NDNF_Fn(III)_1"/>
</dbReference>
<evidence type="ECO:0000313" key="9">
    <source>
        <dbReference type="EMBL" id="JAS93329.1"/>
    </source>
</evidence>
<dbReference type="Pfam" id="PF10179">
    <property type="entry name" value="NDNF"/>
    <property type="match status" value="1"/>
</dbReference>
<feature type="domain" description="Fibronectin type-III" evidence="8">
    <location>
        <begin position="191"/>
        <end position="312"/>
    </location>
</feature>
<keyword evidence="5" id="KW-0325">Glycoprotein</keyword>
<dbReference type="PANTHER" id="PTHR14619:SF3">
    <property type="entry name" value="PROTEIN NDNF"/>
    <property type="match status" value="1"/>
</dbReference>
<dbReference type="InterPro" id="IPR019326">
    <property type="entry name" value="NDNF"/>
</dbReference>
<dbReference type="PANTHER" id="PTHR14619">
    <property type="entry name" value="NEURON-DERIVED NEUROTROPHIC FACTOR"/>
    <property type="match status" value="1"/>
</dbReference>
<evidence type="ECO:0000259" key="8">
    <source>
        <dbReference type="SMART" id="SM00060"/>
    </source>
</evidence>
<evidence type="ECO:0000256" key="6">
    <source>
        <dbReference type="ARBA" id="ARBA00024096"/>
    </source>
</evidence>
<dbReference type="SMART" id="SM00060">
    <property type="entry name" value="FN3"/>
    <property type="match status" value="2"/>
</dbReference>
<dbReference type="GO" id="GO:0005576">
    <property type="term" value="C:extracellular region"/>
    <property type="evidence" value="ECO:0007669"/>
    <property type="project" value="UniProtKB-SubCell"/>
</dbReference>
<keyword evidence="7" id="KW-1133">Transmembrane helix</keyword>
<feature type="transmembrane region" description="Helical" evidence="7">
    <location>
        <begin position="24"/>
        <end position="44"/>
    </location>
</feature>
<dbReference type="InterPro" id="IPR036116">
    <property type="entry name" value="FN3_sf"/>
</dbReference>
<accession>A0A1B6J2C0</accession>
<evidence type="ECO:0000256" key="3">
    <source>
        <dbReference type="ARBA" id="ARBA00022729"/>
    </source>
</evidence>
<proteinExistence type="predicted"/>
<feature type="non-terminal residue" evidence="9">
    <location>
        <position position="1"/>
    </location>
</feature>
<protein>
    <recommendedName>
        <fullName evidence="6">Protein NDNF</fullName>
    </recommendedName>
</protein>
<dbReference type="InterPro" id="IPR045805">
    <property type="entry name" value="NDNF_C"/>
</dbReference>
<comment type="subcellular location">
    <subcellularLocation>
        <location evidence="1">Secreted</location>
    </subcellularLocation>
</comment>
<evidence type="ECO:0000256" key="4">
    <source>
        <dbReference type="ARBA" id="ARBA00022737"/>
    </source>
</evidence>
<gene>
    <name evidence="9" type="ORF">g.9245</name>
</gene>
<dbReference type="AlphaFoldDB" id="A0A1B6J2C0"/>
<keyword evidence="4" id="KW-0677">Repeat</keyword>
<evidence type="ECO:0000256" key="5">
    <source>
        <dbReference type="ARBA" id="ARBA00023180"/>
    </source>
</evidence>